<evidence type="ECO:0000256" key="2">
    <source>
        <dbReference type="ARBA" id="ARBA00023125"/>
    </source>
</evidence>
<dbReference type="RefSeq" id="WP_075132974.1">
    <property type="nucleotide sequence ID" value="NZ_MSIF01000004.1"/>
</dbReference>
<organism evidence="5 6">
    <name type="scientific">Actinophytocola xinjiangensis</name>
    <dbReference type="NCBI Taxonomy" id="485602"/>
    <lineage>
        <taxon>Bacteria</taxon>
        <taxon>Bacillati</taxon>
        <taxon>Actinomycetota</taxon>
        <taxon>Actinomycetes</taxon>
        <taxon>Pseudonocardiales</taxon>
        <taxon>Pseudonocardiaceae</taxon>
    </lineage>
</organism>
<proteinExistence type="predicted"/>
<accession>A0A7Z0WNP0</accession>
<dbReference type="AlphaFoldDB" id="A0A7Z0WNP0"/>
<evidence type="ECO:0000256" key="1">
    <source>
        <dbReference type="ARBA" id="ARBA00023015"/>
    </source>
</evidence>
<dbReference type="EMBL" id="MSIF01000004">
    <property type="protein sequence ID" value="OLF11740.1"/>
    <property type="molecule type" value="Genomic_DNA"/>
</dbReference>
<feature type="domain" description="HTH hxlR-type" evidence="4">
    <location>
        <begin position="6"/>
        <end position="104"/>
    </location>
</feature>
<dbReference type="InterPro" id="IPR036388">
    <property type="entry name" value="WH-like_DNA-bd_sf"/>
</dbReference>
<dbReference type="PANTHER" id="PTHR33204:SF39">
    <property type="entry name" value="TRANSCRIPTIONAL REGULATORY PROTEIN"/>
    <property type="match status" value="1"/>
</dbReference>
<keyword evidence="2" id="KW-0238">DNA-binding</keyword>
<evidence type="ECO:0000313" key="5">
    <source>
        <dbReference type="EMBL" id="OLF11740.1"/>
    </source>
</evidence>
<dbReference type="Gene3D" id="1.10.10.10">
    <property type="entry name" value="Winged helix-like DNA-binding domain superfamily/Winged helix DNA-binding domain"/>
    <property type="match status" value="1"/>
</dbReference>
<keyword evidence="6" id="KW-1185">Reference proteome</keyword>
<dbReference type="Pfam" id="PF01638">
    <property type="entry name" value="HxlR"/>
    <property type="match status" value="1"/>
</dbReference>
<evidence type="ECO:0000256" key="3">
    <source>
        <dbReference type="ARBA" id="ARBA00023163"/>
    </source>
</evidence>
<dbReference type="GO" id="GO:0003677">
    <property type="term" value="F:DNA binding"/>
    <property type="evidence" value="ECO:0007669"/>
    <property type="project" value="UniProtKB-KW"/>
</dbReference>
<keyword evidence="1" id="KW-0805">Transcription regulation</keyword>
<dbReference type="Proteomes" id="UP000185696">
    <property type="component" value="Unassembled WGS sequence"/>
</dbReference>
<protein>
    <submittedName>
        <fullName evidence="5">Transcriptional regulator</fullName>
    </submittedName>
</protein>
<reference evidence="5 6" key="1">
    <citation type="submission" date="2016-12" db="EMBL/GenBank/DDBJ databases">
        <title>The draft genome sequence of Actinophytocola xinjiangensis.</title>
        <authorList>
            <person name="Wang W."/>
            <person name="Yuan L."/>
        </authorList>
    </citation>
    <scope>NUCLEOTIDE SEQUENCE [LARGE SCALE GENOMIC DNA]</scope>
    <source>
        <strain evidence="5 6">CGMCC 4.4663</strain>
    </source>
</reference>
<evidence type="ECO:0000313" key="6">
    <source>
        <dbReference type="Proteomes" id="UP000185696"/>
    </source>
</evidence>
<dbReference type="PROSITE" id="PS51118">
    <property type="entry name" value="HTH_HXLR"/>
    <property type="match status" value="1"/>
</dbReference>
<comment type="caution">
    <text evidence="5">The sequence shown here is derived from an EMBL/GenBank/DDBJ whole genome shotgun (WGS) entry which is preliminary data.</text>
</comment>
<keyword evidence="3" id="KW-0804">Transcription</keyword>
<dbReference type="SUPFAM" id="SSF46785">
    <property type="entry name" value="Winged helix' DNA-binding domain"/>
    <property type="match status" value="1"/>
</dbReference>
<dbReference type="PANTHER" id="PTHR33204">
    <property type="entry name" value="TRANSCRIPTIONAL REGULATOR, MARR FAMILY"/>
    <property type="match status" value="1"/>
</dbReference>
<evidence type="ECO:0000259" key="4">
    <source>
        <dbReference type="PROSITE" id="PS51118"/>
    </source>
</evidence>
<gene>
    <name evidence="5" type="ORF">BLA60_10895</name>
</gene>
<dbReference type="InterPro" id="IPR036390">
    <property type="entry name" value="WH_DNA-bd_sf"/>
</dbReference>
<dbReference type="InterPro" id="IPR002577">
    <property type="entry name" value="HTH_HxlR"/>
</dbReference>
<sequence length="118" mass="13277">MFHPDCPSSVMPLRIGDKWSAMIIVCLEDGPRRFSEIRVPLRRTTPKVLTQTLRALERDGMITRTVYAEVPPRVEYELTELGRTLLDLIAVCRRWADEHLPAVLAARELPGVGVGPEG</sequence>
<name>A0A7Z0WNP0_9PSEU</name>